<keyword evidence="2 3" id="KW-0472">Membrane</keyword>
<protein>
    <recommendedName>
        <fullName evidence="4">Beta-lactamase-related domain-containing protein</fullName>
    </recommendedName>
</protein>
<evidence type="ECO:0000256" key="3">
    <source>
        <dbReference type="SAM" id="Phobius"/>
    </source>
</evidence>
<keyword evidence="6" id="KW-1185">Reference proteome</keyword>
<dbReference type="InterPro" id="IPR012338">
    <property type="entry name" value="Beta-lactam/transpept-like"/>
</dbReference>
<evidence type="ECO:0000256" key="1">
    <source>
        <dbReference type="ARBA" id="ARBA00004370"/>
    </source>
</evidence>
<feature type="transmembrane region" description="Helical" evidence="3">
    <location>
        <begin position="560"/>
        <end position="580"/>
    </location>
</feature>
<accession>A0ABR9E8B1</accession>
<dbReference type="InterPro" id="IPR050491">
    <property type="entry name" value="AmpC-like"/>
</dbReference>
<evidence type="ECO:0000256" key="2">
    <source>
        <dbReference type="ARBA" id="ARBA00023136"/>
    </source>
</evidence>
<proteinExistence type="predicted"/>
<organism evidence="5 6">
    <name type="scientific">Pseudoalteromonas aurantia 208</name>
    <dbReference type="NCBI Taxonomy" id="1314867"/>
    <lineage>
        <taxon>Bacteria</taxon>
        <taxon>Pseudomonadati</taxon>
        <taxon>Pseudomonadota</taxon>
        <taxon>Gammaproteobacteria</taxon>
        <taxon>Alteromonadales</taxon>
        <taxon>Pseudoalteromonadaceae</taxon>
        <taxon>Pseudoalteromonas</taxon>
    </lineage>
</organism>
<dbReference type="PANTHER" id="PTHR46825">
    <property type="entry name" value="D-ALANYL-D-ALANINE-CARBOXYPEPTIDASE/ENDOPEPTIDASE AMPH"/>
    <property type="match status" value="1"/>
</dbReference>
<gene>
    <name evidence="5" type="ORF">PAUR_a0257</name>
</gene>
<feature type="transmembrane region" description="Helical" evidence="3">
    <location>
        <begin position="527"/>
        <end position="548"/>
    </location>
</feature>
<dbReference type="InterPro" id="IPR001466">
    <property type="entry name" value="Beta-lactam-related"/>
</dbReference>
<keyword evidence="3" id="KW-1133">Transmembrane helix</keyword>
<dbReference type="Gene3D" id="3.40.710.10">
    <property type="entry name" value="DD-peptidase/beta-lactamase superfamily"/>
    <property type="match status" value="1"/>
</dbReference>
<dbReference type="EMBL" id="AQGV01000011">
    <property type="protein sequence ID" value="MBE0366977.1"/>
    <property type="molecule type" value="Genomic_DNA"/>
</dbReference>
<evidence type="ECO:0000313" key="5">
    <source>
        <dbReference type="EMBL" id="MBE0366977.1"/>
    </source>
</evidence>
<name>A0ABR9E8B1_9GAMM</name>
<comment type="caution">
    <text evidence="5">The sequence shown here is derived from an EMBL/GenBank/DDBJ whole genome shotgun (WGS) entry which is preliminary data.</text>
</comment>
<dbReference type="SUPFAM" id="SSF56601">
    <property type="entry name" value="beta-lactamase/transpeptidase-like"/>
    <property type="match status" value="1"/>
</dbReference>
<evidence type="ECO:0000313" key="6">
    <source>
        <dbReference type="Proteomes" id="UP000615755"/>
    </source>
</evidence>
<sequence>MNIVHATEIEQLEKHIERVLSEEQLAGITWSVIDGNQSYVGSTGQANIAKQLPMKNAQKMHVGSVSKTVLAMGVLRLISTGAITLESEVTPYLSQLQLNNPWSANTPIRVKHLLEHTAGLDNIKMRQFLSTTPTPDIPLEVAFSKNQHDLLTIRTQPGTQYSYSNMGYALLAMIIEAVTQQRYEAYLDSRLLHPLDMHDSTFEFISQSGPRKDPLLAMGYHENAVMQKAVPMYLRAAGQFTTTAPDMAKFMAFILSNGQHKGEAFIQADLMALLAIADNTDAKKAGLPMGHGLAFATRDRHDAVGMCHPGGTFGFKAYICLYLNEQKGFFYSINTDSETANTEQFNALFIQYLKLKSAKLPEPKPELQHNTDVDGFYILAPNNMAEFAFIDKLFNFIWVTASEQHMVINSLQSSPIRLSYIGNNLYQQAGRTQASHVVYAKNDDEFFMSNGLKTFKKVPVTTLLPYWVSMVVGIFGLLLFIIIGCVKLFMSHPLKRTHLAFINVLLFSIPVYFYLNQSFLEFGMLNIASMSLIVVSTILPITLGYSMFHQIAKIRQNRWEVIELIAIISALQFCLIVIWWEQYPLIFWR</sequence>
<feature type="transmembrane region" description="Helical" evidence="3">
    <location>
        <begin position="464"/>
        <end position="486"/>
    </location>
</feature>
<feature type="transmembrane region" description="Helical" evidence="3">
    <location>
        <begin position="498"/>
        <end position="515"/>
    </location>
</feature>
<keyword evidence="3" id="KW-0812">Transmembrane</keyword>
<dbReference type="PANTHER" id="PTHR46825:SF11">
    <property type="entry name" value="PENICILLIN-BINDING PROTEIN 4"/>
    <property type="match status" value="1"/>
</dbReference>
<comment type="subcellular location">
    <subcellularLocation>
        <location evidence="1">Membrane</location>
    </subcellularLocation>
</comment>
<feature type="domain" description="Beta-lactamase-related" evidence="4">
    <location>
        <begin position="13"/>
        <end position="339"/>
    </location>
</feature>
<reference evidence="5 6" key="1">
    <citation type="submission" date="2015-03" db="EMBL/GenBank/DDBJ databases">
        <title>Genome sequence of Pseudoalteromonas aurantia.</title>
        <authorList>
            <person name="Xie B.-B."/>
            <person name="Rong J.-C."/>
            <person name="Qin Q.-L."/>
            <person name="Zhang Y.-Z."/>
        </authorList>
    </citation>
    <scope>NUCLEOTIDE SEQUENCE [LARGE SCALE GENOMIC DNA]</scope>
    <source>
        <strain evidence="5 6">208</strain>
    </source>
</reference>
<evidence type="ECO:0000259" key="4">
    <source>
        <dbReference type="Pfam" id="PF00144"/>
    </source>
</evidence>
<dbReference type="Proteomes" id="UP000615755">
    <property type="component" value="Unassembled WGS sequence"/>
</dbReference>
<dbReference type="Pfam" id="PF00144">
    <property type="entry name" value="Beta-lactamase"/>
    <property type="match status" value="1"/>
</dbReference>